<feature type="domain" description="MmyB-like transcription regulator ligand binding" evidence="2">
    <location>
        <begin position="7"/>
        <end position="103"/>
    </location>
</feature>
<feature type="region of interest" description="Disordered" evidence="1">
    <location>
        <begin position="105"/>
        <end position="146"/>
    </location>
</feature>
<gene>
    <name evidence="3" type="ORF">GTS_26380</name>
</gene>
<reference evidence="4" key="1">
    <citation type="submission" date="2019-04" db="EMBL/GenBank/DDBJ databases">
        <title>Draft genome sequence of Pseudonocardiaceae bacterium SL3-2-4.</title>
        <authorList>
            <person name="Ningsih F."/>
            <person name="Yokota A."/>
            <person name="Sakai Y."/>
            <person name="Nanatani K."/>
            <person name="Yabe S."/>
            <person name="Oetari A."/>
            <person name="Sjamsuridzal W."/>
        </authorList>
    </citation>
    <scope>NUCLEOTIDE SEQUENCE [LARGE SCALE GENOMIC DNA]</scope>
    <source>
        <strain evidence="4">SL3-2-4</strain>
    </source>
</reference>
<dbReference type="PANTHER" id="PTHR35010:SF2">
    <property type="entry name" value="BLL4672 PROTEIN"/>
    <property type="match status" value="1"/>
</dbReference>
<proteinExistence type="predicted"/>
<dbReference type="Proteomes" id="UP000298860">
    <property type="component" value="Unassembled WGS sequence"/>
</dbReference>
<sequence>MLLPYAALRHMVATFRDAYGRRLGDPDWECLISRLSAASAEFAAMWADHDVQAPSTRQKVYRHASAGDFALSVTGFALAADPDLRMMVYNPVDDDSRRRVDWLTTHPDAPVSDHTHSTRDPVRRLPGRPAARTREIRSSDRRTDRELAVTNPSLAGWRESVPRAMSRYLSGDIKSRLSRGRNPGGVPHSRLRRRRRAEPGAEASGDH</sequence>
<dbReference type="PANTHER" id="PTHR35010">
    <property type="entry name" value="BLL4672 PROTEIN-RELATED"/>
    <property type="match status" value="1"/>
</dbReference>
<evidence type="ECO:0000256" key="1">
    <source>
        <dbReference type="SAM" id="MobiDB-lite"/>
    </source>
</evidence>
<evidence type="ECO:0000259" key="2">
    <source>
        <dbReference type="Pfam" id="PF17765"/>
    </source>
</evidence>
<dbReference type="EMBL" id="BJFL01000011">
    <property type="protein sequence ID" value="GDY31005.1"/>
    <property type="molecule type" value="Genomic_DNA"/>
</dbReference>
<organism evidence="3 4">
    <name type="scientific">Gandjariella thermophila</name>
    <dbReference type="NCBI Taxonomy" id="1931992"/>
    <lineage>
        <taxon>Bacteria</taxon>
        <taxon>Bacillati</taxon>
        <taxon>Actinomycetota</taxon>
        <taxon>Actinomycetes</taxon>
        <taxon>Pseudonocardiales</taxon>
        <taxon>Pseudonocardiaceae</taxon>
        <taxon>Gandjariella</taxon>
    </lineage>
</organism>
<feature type="compositionally biased region" description="Basic and acidic residues" evidence="1">
    <location>
        <begin position="111"/>
        <end position="123"/>
    </location>
</feature>
<comment type="caution">
    <text evidence="3">The sequence shown here is derived from an EMBL/GenBank/DDBJ whole genome shotgun (WGS) entry which is preliminary data.</text>
</comment>
<feature type="region of interest" description="Disordered" evidence="1">
    <location>
        <begin position="172"/>
        <end position="207"/>
    </location>
</feature>
<accession>A0A4D4J2Y1</accession>
<feature type="compositionally biased region" description="Basic and acidic residues" evidence="1">
    <location>
        <begin position="132"/>
        <end position="146"/>
    </location>
</feature>
<dbReference type="AlphaFoldDB" id="A0A4D4J2Y1"/>
<name>A0A4D4J2Y1_9PSEU</name>
<dbReference type="Pfam" id="PF17765">
    <property type="entry name" value="MLTR_LBD"/>
    <property type="match status" value="1"/>
</dbReference>
<protein>
    <recommendedName>
        <fullName evidence="2">MmyB-like transcription regulator ligand binding domain-containing protein</fullName>
    </recommendedName>
</protein>
<evidence type="ECO:0000313" key="4">
    <source>
        <dbReference type="Proteomes" id="UP000298860"/>
    </source>
</evidence>
<dbReference type="InterPro" id="IPR041413">
    <property type="entry name" value="MLTR_LBD"/>
</dbReference>
<dbReference type="Gene3D" id="3.30.450.180">
    <property type="match status" value="1"/>
</dbReference>
<keyword evidence="4" id="KW-1185">Reference proteome</keyword>
<evidence type="ECO:0000313" key="3">
    <source>
        <dbReference type="EMBL" id="GDY31005.1"/>
    </source>
</evidence>